<dbReference type="Pfam" id="PF01464">
    <property type="entry name" value="SLT"/>
    <property type="match status" value="1"/>
</dbReference>
<dbReference type="AlphaFoldDB" id="A0A2S9Q835"/>
<dbReference type="Proteomes" id="UP000237682">
    <property type="component" value="Unassembled WGS sequence"/>
</dbReference>
<evidence type="ECO:0000259" key="2">
    <source>
        <dbReference type="Pfam" id="PF01464"/>
    </source>
</evidence>
<dbReference type="EMBL" id="PUEJ01000008">
    <property type="protein sequence ID" value="PRH85516.1"/>
    <property type="molecule type" value="Genomic_DNA"/>
</dbReference>
<organism evidence="3 4">
    <name type="scientific">Labrys okinawensis</name>
    <dbReference type="NCBI Taxonomy" id="346911"/>
    <lineage>
        <taxon>Bacteria</taxon>
        <taxon>Pseudomonadati</taxon>
        <taxon>Pseudomonadota</taxon>
        <taxon>Alphaproteobacteria</taxon>
        <taxon>Hyphomicrobiales</taxon>
        <taxon>Xanthobacteraceae</taxon>
        <taxon>Labrys</taxon>
    </lineage>
</organism>
<comment type="similarity">
    <text evidence="1">Belongs to the virb1 family.</text>
</comment>
<reference evidence="3 4" key="1">
    <citation type="submission" date="2018-02" db="EMBL/GenBank/DDBJ databases">
        <title>Whole genome sequencing of endophytic bacterium.</title>
        <authorList>
            <person name="Eedara R."/>
            <person name="Podile A.R."/>
        </authorList>
    </citation>
    <scope>NUCLEOTIDE SEQUENCE [LARGE SCALE GENOMIC DNA]</scope>
    <source>
        <strain evidence="3 4">RP1T</strain>
    </source>
</reference>
<gene>
    <name evidence="3" type="ORF">C5L14_21245</name>
</gene>
<evidence type="ECO:0000313" key="4">
    <source>
        <dbReference type="Proteomes" id="UP000237682"/>
    </source>
</evidence>
<accession>A0A2S9Q835</accession>
<feature type="domain" description="Transglycosylase SLT" evidence="2">
    <location>
        <begin position="146"/>
        <end position="238"/>
    </location>
</feature>
<dbReference type="Gene3D" id="1.10.530.10">
    <property type="match status" value="1"/>
</dbReference>
<dbReference type="InterPro" id="IPR023346">
    <property type="entry name" value="Lysozyme-like_dom_sf"/>
</dbReference>
<dbReference type="InterPro" id="IPR008258">
    <property type="entry name" value="Transglycosylase_SLT_dom_1"/>
</dbReference>
<sequence>MAETRRLRNLEFALAGCVTIGFLTFPGLAQAQTQVQQAPSQAVAVAAPGPVLKAKAKLEKRARRTGTTAAAVAAAPEAVKAGETTLAAIPLPPTRPRDIAGASLAVPPAPEAEIQTASIPTAAPAAVQKAAAEPLNLKPIGDVDSLITKHAARYNVPESLLRRVVKRESGFNPGARNGPYLGLMQMRLDTARGMGYQGGAAGLFDADTNLTYGAAYLANAWRVSGGSPERAVRLYSSGYYYEAKRKGMLPHLIKGKPSR</sequence>
<evidence type="ECO:0000256" key="1">
    <source>
        <dbReference type="ARBA" id="ARBA00009387"/>
    </source>
</evidence>
<protein>
    <submittedName>
        <fullName evidence="3">Lytic transglycosylase</fullName>
    </submittedName>
</protein>
<dbReference type="OrthoDB" id="9788661at2"/>
<keyword evidence="4" id="KW-1185">Reference proteome</keyword>
<evidence type="ECO:0000313" key="3">
    <source>
        <dbReference type="EMBL" id="PRH85516.1"/>
    </source>
</evidence>
<proteinExistence type="inferred from homology"/>
<name>A0A2S9Q835_9HYPH</name>
<comment type="caution">
    <text evidence="3">The sequence shown here is derived from an EMBL/GenBank/DDBJ whole genome shotgun (WGS) entry which is preliminary data.</text>
</comment>
<dbReference type="SUPFAM" id="SSF53955">
    <property type="entry name" value="Lysozyme-like"/>
    <property type="match status" value="1"/>
</dbReference>